<dbReference type="PROSITE" id="PS50126">
    <property type="entry name" value="S1"/>
    <property type="match status" value="4"/>
</dbReference>
<dbReference type="GO" id="GO:0006412">
    <property type="term" value="P:translation"/>
    <property type="evidence" value="ECO:0007669"/>
    <property type="project" value="TreeGrafter"/>
</dbReference>
<dbReference type="PRINTS" id="PR00681">
    <property type="entry name" value="RIBOSOMALS1"/>
</dbReference>
<dbReference type="PATRIC" id="fig|1618578.3.peg.192"/>
<proteinExistence type="inferred from homology"/>
<dbReference type="PANTHER" id="PTHR10724">
    <property type="entry name" value="30S RIBOSOMAL PROTEIN S1"/>
    <property type="match status" value="1"/>
</dbReference>
<feature type="domain" description="S1 motif" evidence="5">
    <location>
        <begin position="126"/>
        <end position="192"/>
    </location>
</feature>
<dbReference type="Proteomes" id="UP000034090">
    <property type="component" value="Unassembled WGS sequence"/>
</dbReference>
<dbReference type="Pfam" id="PF00575">
    <property type="entry name" value="S1"/>
    <property type="match status" value="3"/>
</dbReference>
<keyword evidence="2 6" id="KW-0689">Ribosomal protein</keyword>
<reference evidence="6 7" key="1">
    <citation type="journal article" date="2015" name="Nature">
        <title>rRNA introns, odd ribosomes, and small enigmatic genomes across a large radiation of phyla.</title>
        <authorList>
            <person name="Brown C.T."/>
            <person name="Hug L.A."/>
            <person name="Thomas B.C."/>
            <person name="Sharon I."/>
            <person name="Castelle C.J."/>
            <person name="Singh A."/>
            <person name="Wilkins M.J."/>
            <person name="Williams K.H."/>
            <person name="Banfield J.F."/>
        </authorList>
    </citation>
    <scope>NUCLEOTIDE SEQUENCE [LARGE SCALE GENOMIC DNA]</scope>
</reference>
<dbReference type="SMART" id="SM00316">
    <property type="entry name" value="S1"/>
    <property type="match status" value="4"/>
</dbReference>
<evidence type="ECO:0000313" key="7">
    <source>
        <dbReference type="Proteomes" id="UP000034090"/>
    </source>
</evidence>
<dbReference type="CDD" id="cd04465">
    <property type="entry name" value="S1_RPS1_repeat_ec2_hs2"/>
    <property type="match status" value="1"/>
</dbReference>
<name>A0A0G1DMP0_9BACT</name>
<dbReference type="PANTHER" id="PTHR10724:SF7">
    <property type="entry name" value="SMALL RIBOSOMAL SUBUNIT PROTEIN BS1C"/>
    <property type="match status" value="1"/>
</dbReference>
<organism evidence="6 7">
    <name type="scientific">Candidatus Woesebacteria bacterium GW2011_GWB1_43_14</name>
    <dbReference type="NCBI Taxonomy" id="1618578"/>
    <lineage>
        <taxon>Bacteria</taxon>
        <taxon>Candidatus Woeseibacteriota</taxon>
    </lineage>
</organism>
<feature type="domain" description="S1 motif" evidence="5">
    <location>
        <begin position="213"/>
        <end position="283"/>
    </location>
</feature>
<evidence type="ECO:0000256" key="3">
    <source>
        <dbReference type="ARBA" id="ARBA00023274"/>
    </source>
</evidence>
<evidence type="ECO:0000256" key="2">
    <source>
        <dbReference type="ARBA" id="ARBA00022980"/>
    </source>
</evidence>
<comment type="function">
    <text evidence="4">Binds mRNA; thus facilitating recognition of the initiation point. It is needed to translate mRNA with a short Shine-Dalgarno (SD) purine-rich sequence.</text>
</comment>
<dbReference type="InterPro" id="IPR035104">
    <property type="entry name" value="Ribosomal_protein_S1-like"/>
</dbReference>
<dbReference type="GO" id="GO:1990904">
    <property type="term" value="C:ribonucleoprotein complex"/>
    <property type="evidence" value="ECO:0007669"/>
    <property type="project" value="UniProtKB-KW"/>
</dbReference>
<evidence type="ECO:0000256" key="4">
    <source>
        <dbReference type="ARBA" id="ARBA00025604"/>
    </source>
</evidence>
<dbReference type="GO" id="GO:0005840">
    <property type="term" value="C:ribosome"/>
    <property type="evidence" value="ECO:0007669"/>
    <property type="project" value="UniProtKB-KW"/>
</dbReference>
<dbReference type="InterPro" id="IPR012340">
    <property type="entry name" value="NA-bd_OB-fold"/>
</dbReference>
<accession>A0A0G1DMP0</accession>
<dbReference type="InterPro" id="IPR050437">
    <property type="entry name" value="Ribos_protein_bS1-like"/>
</dbReference>
<evidence type="ECO:0000259" key="5">
    <source>
        <dbReference type="PROSITE" id="PS50126"/>
    </source>
</evidence>
<dbReference type="GO" id="GO:0003729">
    <property type="term" value="F:mRNA binding"/>
    <property type="evidence" value="ECO:0007669"/>
    <property type="project" value="TreeGrafter"/>
</dbReference>
<feature type="domain" description="S1 motif" evidence="5">
    <location>
        <begin position="300"/>
        <end position="363"/>
    </location>
</feature>
<dbReference type="GO" id="GO:0003735">
    <property type="term" value="F:structural constituent of ribosome"/>
    <property type="evidence" value="ECO:0007669"/>
    <property type="project" value="TreeGrafter"/>
</dbReference>
<dbReference type="FunFam" id="2.40.50.140:FF:000103">
    <property type="entry name" value="protein RRP5 homolog"/>
    <property type="match status" value="1"/>
</dbReference>
<dbReference type="EMBL" id="LCFQ01000002">
    <property type="protein sequence ID" value="KKS98832.1"/>
    <property type="molecule type" value="Genomic_DNA"/>
</dbReference>
<comment type="similarity">
    <text evidence="1">Belongs to the bacterial ribosomal protein bS1 family.</text>
</comment>
<dbReference type="InterPro" id="IPR003029">
    <property type="entry name" value="S1_domain"/>
</dbReference>
<dbReference type="SUPFAM" id="SSF50249">
    <property type="entry name" value="Nucleic acid-binding proteins"/>
    <property type="match status" value="4"/>
</dbReference>
<evidence type="ECO:0000256" key="1">
    <source>
        <dbReference type="ARBA" id="ARBA00006767"/>
    </source>
</evidence>
<protein>
    <submittedName>
        <fullName evidence="6">30S ribosomal protein S1</fullName>
    </submittedName>
</protein>
<gene>
    <name evidence="6" type="ORF">UV74_C0002G0051</name>
</gene>
<dbReference type="Gene3D" id="2.40.50.140">
    <property type="entry name" value="Nucleic acid-binding proteins"/>
    <property type="match status" value="4"/>
</dbReference>
<feature type="domain" description="S1 motif" evidence="5">
    <location>
        <begin position="41"/>
        <end position="108"/>
    </location>
</feature>
<comment type="caution">
    <text evidence="6">The sequence shown here is derived from an EMBL/GenBank/DDBJ whole genome shotgun (WGS) entry which is preliminary data.</text>
</comment>
<dbReference type="AlphaFoldDB" id="A0A0G1DMP0"/>
<sequence>MAVRKSVTKNKAVKPRASRGKVTMAELLLRSPLEIHGFKRGQKVKAKLIGLEKSQADFNIGGKTEGVIRGIYYTETRGFLKTLKKSETVELVVIDPETFDGHVLLSARHAARAQFWSRLTDLKKTGGTLTVCGISVNDRGVSVEVDSMSAFVPVSQLGKVASRDPEKLVGQTFLVKVLEVDPEKQRLVLSERAVSEASEIKRTQKAIKSVKEGDVFKGVVTTVTSFGVFVEIKVNKVPVEGLVHVSELSWAKVSDPREFLREGDTVEVQVLHVEDGKLALSMKQAQGDPWVEIEKKYKPEDRLKGKIVKVSNFGVFVELTPGIEGLIHMTKIPPGTALKKGQELNCYIEDVDSKSRKISLGLIVTSSKPIGYK</sequence>
<evidence type="ECO:0000313" key="6">
    <source>
        <dbReference type="EMBL" id="KKS98832.1"/>
    </source>
</evidence>
<dbReference type="STRING" id="1618578.UV74_C0002G0051"/>
<keyword evidence="3" id="KW-0687">Ribonucleoprotein</keyword>